<sequence length="518" mass="54839">MALPSGIHPTPTTYADRLSDGRDGEPCTYPFPHATLAHVAASAGLAPSQLSLLEASSVTIDAVLDYAGRYPQAPVTVATGPLRARWVNPQDSWEWAGDPGSGVDDDEHAEAIAAAIKAHGLAGEADDRDAAQFLARPHPRKVLKAVAGLGETIVTWPPPPALSASALRAAMLPEREGGRMKVEGGSPVAAASAATIASAPLSHTIHVVHFATGPPLTKDCGEAPLFRNVVLVSTEADGEAVLLDFVRGVMNWRRDLYEQVPRPMMFDLHRFRTDSEGGYSYWESEGSKHGRLLSSVILPDGMAEAVLDDVRSFLSSSAKAWYRRHGLPYRRSYLLHGTPGSGKTSTIRAIASTFGLQACFLSVTNAKFNNQVLADAVNSLPSRALLVIEDVDALFSADRLATGAAGSMTFSGLLNCLDGLTAAESVLVAMTTNKDVCELDPALVRGGRVDRRWAFSAPDKAQLVRLFSSYYPEADASTGSAFADALVAGLGAAKVSMAAAQQLFIYMRLATPAQCVAG</sequence>
<reference evidence="1" key="1">
    <citation type="submission" date="2019-11" db="EMBL/GenBank/DDBJ databases">
        <title>Nori genome reveals adaptations in red seaweeds to the harsh intertidal environment.</title>
        <authorList>
            <person name="Wang D."/>
            <person name="Mao Y."/>
        </authorList>
    </citation>
    <scope>NUCLEOTIDE SEQUENCE</scope>
    <source>
        <tissue evidence="1">Gametophyte</tissue>
    </source>
</reference>
<evidence type="ECO:0000313" key="2">
    <source>
        <dbReference type="Proteomes" id="UP000798662"/>
    </source>
</evidence>
<evidence type="ECO:0000313" key="1">
    <source>
        <dbReference type="EMBL" id="KAK1864416.1"/>
    </source>
</evidence>
<dbReference type="EMBL" id="CM020619">
    <property type="protein sequence ID" value="KAK1864416.1"/>
    <property type="molecule type" value="Genomic_DNA"/>
</dbReference>
<name>A0ACC3C378_PYRYE</name>
<gene>
    <name evidence="1" type="ORF">I4F81_006964</name>
</gene>
<organism evidence="1 2">
    <name type="scientific">Pyropia yezoensis</name>
    <name type="common">Susabi-nori</name>
    <name type="synonym">Porphyra yezoensis</name>
    <dbReference type="NCBI Taxonomy" id="2788"/>
    <lineage>
        <taxon>Eukaryota</taxon>
        <taxon>Rhodophyta</taxon>
        <taxon>Bangiophyceae</taxon>
        <taxon>Bangiales</taxon>
        <taxon>Bangiaceae</taxon>
        <taxon>Pyropia</taxon>
    </lineage>
</organism>
<keyword evidence="2" id="KW-1185">Reference proteome</keyword>
<accession>A0ACC3C378</accession>
<comment type="caution">
    <text evidence="1">The sequence shown here is derived from an EMBL/GenBank/DDBJ whole genome shotgun (WGS) entry which is preliminary data.</text>
</comment>
<proteinExistence type="predicted"/>
<protein>
    <submittedName>
        <fullName evidence="1">Uncharacterized protein</fullName>
    </submittedName>
</protein>
<dbReference type="Proteomes" id="UP000798662">
    <property type="component" value="Chromosome 2"/>
</dbReference>